<accession>A0A484H4G5</accession>
<reference evidence="1" key="1">
    <citation type="submission" date="2018-10" db="EMBL/GenBank/DDBJ databases">
        <authorList>
            <person name="Gruber-Vodicka H."/>
            <person name="Jaeckle O."/>
        </authorList>
    </citation>
    <scope>NUCLEOTIDE SEQUENCE</scope>
</reference>
<dbReference type="EMBL" id="LR026963">
    <property type="protein sequence ID" value="VBB68686.1"/>
    <property type="molecule type" value="Genomic_DNA"/>
</dbReference>
<protein>
    <submittedName>
        <fullName evidence="1">Uncharacterized protein</fullName>
    </submittedName>
</protein>
<dbReference type="AlphaFoldDB" id="A0A484H4G5"/>
<name>A0A484H4G5_9ZZZZ</name>
<sequence length="69" mass="7834">MSPTWLVSPWAHGMMYHTHLLAYAKIGPNGLIACCPTSGKSSLEMLAFNWESWEKFLCSAYDHNHDVCF</sequence>
<proteinExistence type="predicted"/>
<organism evidence="1">
    <name type="scientific">invertebrate metagenome</name>
    <dbReference type="NCBI Taxonomy" id="1711999"/>
    <lineage>
        <taxon>unclassified sequences</taxon>
        <taxon>metagenomes</taxon>
        <taxon>organismal metagenomes</taxon>
    </lineage>
</organism>
<gene>
    <name evidence="1" type="ORF">RIEGSTA812A_PEG_159</name>
</gene>
<evidence type="ECO:0000313" key="1">
    <source>
        <dbReference type="EMBL" id="VBB68686.1"/>
    </source>
</evidence>